<feature type="region of interest" description="Disordered" evidence="1">
    <location>
        <begin position="1"/>
        <end position="83"/>
    </location>
</feature>
<feature type="compositionally biased region" description="Basic and acidic residues" evidence="1">
    <location>
        <begin position="1"/>
        <end position="11"/>
    </location>
</feature>
<keyword evidence="3" id="KW-1185">Reference proteome</keyword>
<protein>
    <submittedName>
        <fullName evidence="2">Uncharacterized protein</fullName>
    </submittedName>
</protein>
<evidence type="ECO:0000256" key="1">
    <source>
        <dbReference type="SAM" id="MobiDB-lite"/>
    </source>
</evidence>
<organism evidence="2 3">
    <name type="scientific">Dorcoceras hygrometricum</name>
    <dbReference type="NCBI Taxonomy" id="472368"/>
    <lineage>
        <taxon>Eukaryota</taxon>
        <taxon>Viridiplantae</taxon>
        <taxon>Streptophyta</taxon>
        <taxon>Embryophyta</taxon>
        <taxon>Tracheophyta</taxon>
        <taxon>Spermatophyta</taxon>
        <taxon>Magnoliopsida</taxon>
        <taxon>eudicotyledons</taxon>
        <taxon>Gunneridae</taxon>
        <taxon>Pentapetalae</taxon>
        <taxon>asterids</taxon>
        <taxon>lamiids</taxon>
        <taxon>Lamiales</taxon>
        <taxon>Gesneriaceae</taxon>
        <taxon>Didymocarpoideae</taxon>
        <taxon>Trichosporeae</taxon>
        <taxon>Loxocarpinae</taxon>
        <taxon>Dorcoceras</taxon>
    </lineage>
</organism>
<proteinExistence type="predicted"/>
<reference evidence="2 3" key="1">
    <citation type="journal article" date="2015" name="Proc. Natl. Acad. Sci. U.S.A.">
        <title>The resurrection genome of Boea hygrometrica: A blueprint for survival of dehydration.</title>
        <authorList>
            <person name="Xiao L."/>
            <person name="Yang G."/>
            <person name="Zhang L."/>
            <person name="Yang X."/>
            <person name="Zhao S."/>
            <person name="Ji Z."/>
            <person name="Zhou Q."/>
            <person name="Hu M."/>
            <person name="Wang Y."/>
            <person name="Chen M."/>
            <person name="Xu Y."/>
            <person name="Jin H."/>
            <person name="Xiao X."/>
            <person name="Hu G."/>
            <person name="Bao F."/>
            <person name="Hu Y."/>
            <person name="Wan P."/>
            <person name="Li L."/>
            <person name="Deng X."/>
            <person name="Kuang T."/>
            <person name="Xiang C."/>
            <person name="Zhu J.K."/>
            <person name="Oliver M.J."/>
            <person name="He Y."/>
        </authorList>
    </citation>
    <scope>NUCLEOTIDE SEQUENCE [LARGE SCALE GENOMIC DNA]</scope>
    <source>
        <strain evidence="3">cv. XS01</strain>
    </source>
</reference>
<gene>
    <name evidence="2" type="ORF">F511_12824</name>
</gene>
<name>A0A2Z7CS13_9LAMI</name>
<dbReference type="AlphaFoldDB" id="A0A2Z7CS13"/>
<evidence type="ECO:0000313" key="2">
    <source>
        <dbReference type="EMBL" id="KZV49518.1"/>
    </source>
</evidence>
<evidence type="ECO:0000313" key="3">
    <source>
        <dbReference type="Proteomes" id="UP000250235"/>
    </source>
</evidence>
<accession>A0A2Z7CS13</accession>
<dbReference type="EMBL" id="KQ993017">
    <property type="protein sequence ID" value="KZV49518.1"/>
    <property type="molecule type" value="Genomic_DNA"/>
</dbReference>
<feature type="compositionally biased region" description="Polar residues" evidence="1">
    <location>
        <begin position="39"/>
        <end position="53"/>
    </location>
</feature>
<dbReference type="Proteomes" id="UP000250235">
    <property type="component" value="Unassembled WGS sequence"/>
</dbReference>
<sequence length="225" mass="25458">MVPNERSRGDELSATNLAANGRLNRRKPKEIEYDEQSDYHQTTSRRNPAQDKQVTVHPAKQISIRSHRPAPAKADPYLNSSGLDHKPLAHPDLITSYSTTNSDLISTRCFPKSDTQLLTLVEQVRPTSLYIQISPPPKITAQLINIVRYGICKTTSHRFHSTSVYTGNPKRHRTTSRSGHPVLAQIWNPRTDLHQNTNRSDLCQIQILPTTYTIKPCCYSNPLII</sequence>